<evidence type="ECO:0000256" key="1">
    <source>
        <dbReference type="SAM" id="Phobius"/>
    </source>
</evidence>
<organism evidence="2 3">
    <name type="scientific">Ceraceosorus bombacis</name>
    <dbReference type="NCBI Taxonomy" id="401625"/>
    <lineage>
        <taxon>Eukaryota</taxon>
        <taxon>Fungi</taxon>
        <taxon>Dikarya</taxon>
        <taxon>Basidiomycota</taxon>
        <taxon>Ustilaginomycotina</taxon>
        <taxon>Exobasidiomycetes</taxon>
        <taxon>Ceraceosorales</taxon>
        <taxon>Ceraceosoraceae</taxon>
        <taxon>Ceraceosorus</taxon>
    </lineage>
</organism>
<keyword evidence="1" id="KW-0472">Membrane</keyword>
<reference evidence="3" key="1">
    <citation type="submission" date="2014-09" db="EMBL/GenBank/DDBJ databases">
        <authorList>
            <person name="Sharma Rahul"/>
            <person name="Thines Marco"/>
        </authorList>
    </citation>
    <scope>NUCLEOTIDE SEQUENCE [LARGE SCALE GENOMIC DNA]</scope>
</reference>
<dbReference type="AlphaFoldDB" id="A0A0P1BS14"/>
<keyword evidence="1" id="KW-0812">Transmembrane</keyword>
<feature type="transmembrane region" description="Helical" evidence="1">
    <location>
        <begin position="70"/>
        <end position="96"/>
    </location>
</feature>
<accession>A0A0P1BS14</accession>
<sequence length="104" mass="11021">MSSAAFSFYGILGNSPLRCYSSDGCTASPQILPGAATLRQALIRQSKGTESLGPYACCRRIEAVLISGDFILTVTSLTVTSLTITTFACIFLLFALSFDRAKGP</sequence>
<evidence type="ECO:0000313" key="3">
    <source>
        <dbReference type="Proteomes" id="UP000054845"/>
    </source>
</evidence>
<keyword evidence="3" id="KW-1185">Reference proteome</keyword>
<dbReference type="Proteomes" id="UP000054845">
    <property type="component" value="Unassembled WGS sequence"/>
</dbReference>
<evidence type="ECO:0000313" key="2">
    <source>
        <dbReference type="EMBL" id="CEH18958.1"/>
    </source>
</evidence>
<proteinExistence type="predicted"/>
<protein>
    <submittedName>
        <fullName evidence="2">Uncharacterized protein</fullName>
    </submittedName>
</protein>
<dbReference type="EMBL" id="CCYA01000276">
    <property type="protein sequence ID" value="CEH18958.1"/>
    <property type="molecule type" value="Genomic_DNA"/>
</dbReference>
<name>A0A0P1BS14_9BASI</name>
<keyword evidence="1" id="KW-1133">Transmembrane helix</keyword>